<dbReference type="PATRIC" id="fig|1449976.3.peg.4776"/>
<dbReference type="OrthoDB" id="3404894at2"/>
<keyword evidence="4" id="KW-1185">Reference proteome</keyword>
<dbReference type="GO" id="GO:0005975">
    <property type="term" value="P:carbohydrate metabolic process"/>
    <property type="evidence" value="ECO:0007669"/>
    <property type="project" value="InterPro"/>
</dbReference>
<name>W5WC45_9PSEU</name>
<dbReference type="CDD" id="cd00413">
    <property type="entry name" value="Glyco_hydrolase_16"/>
    <property type="match status" value="1"/>
</dbReference>
<evidence type="ECO:0000259" key="2">
    <source>
        <dbReference type="PROSITE" id="PS51762"/>
    </source>
</evidence>
<dbReference type="eggNOG" id="COG2273">
    <property type="taxonomic scope" value="Bacteria"/>
</dbReference>
<dbReference type="InterPro" id="IPR000757">
    <property type="entry name" value="Beta-glucanase-like"/>
</dbReference>
<gene>
    <name evidence="3" type="ORF">KALB_4744</name>
</gene>
<dbReference type="SUPFAM" id="SSF49899">
    <property type="entry name" value="Concanavalin A-like lectins/glucanases"/>
    <property type="match status" value="1"/>
</dbReference>
<feature type="signal peptide" evidence="1">
    <location>
        <begin position="1"/>
        <end position="24"/>
    </location>
</feature>
<feature type="chain" id="PRO_5004873038" description="GH16 domain-containing protein" evidence="1">
    <location>
        <begin position="25"/>
        <end position="311"/>
    </location>
</feature>
<dbReference type="PROSITE" id="PS51762">
    <property type="entry name" value="GH16_2"/>
    <property type="match status" value="1"/>
</dbReference>
<reference evidence="3 4" key="1">
    <citation type="journal article" date="2014" name="BMC Genomics">
        <title>Complete genome sequence of producer of the glycopeptide antibiotic Aculeximycin Kutzneria albida DSM 43870T, a representative of minor genus of Pseudonocardiaceae.</title>
        <authorList>
            <person name="Rebets Y."/>
            <person name="Tokovenko B."/>
            <person name="Lushchyk I."/>
            <person name="Ruckert C."/>
            <person name="Zaburannyi N."/>
            <person name="Bechthold A."/>
            <person name="Kalinowski J."/>
            <person name="Luzhetskyy A."/>
        </authorList>
    </citation>
    <scope>NUCLEOTIDE SEQUENCE [LARGE SCALE GENOMIC DNA]</scope>
    <source>
        <strain evidence="3">DSM 43870</strain>
    </source>
</reference>
<dbReference type="Pfam" id="PF00722">
    <property type="entry name" value="Glyco_hydro_16"/>
    <property type="match status" value="1"/>
</dbReference>
<dbReference type="EMBL" id="CP007155">
    <property type="protein sequence ID" value="AHH98106.1"/>
    <property type="molecule type" value="Genomic_DNA"/>
</dbReference>
<feature type="domain" description="GH16" evidence="2">
    <location>
        <begin position="20"/>
        <end position="280"/>
    </location>
</feature>
<evidence type="ECO:0000313" key="4">
    <source>
        <dbReference type="Proteomes" id="UP000019225"/>
    </source>
</evidence>
<dbReference type="HOGENOM" id="CLU_058767_0_0_11"/>
<protein>
    <recommendedName>
        <fullName evidence="2">GH16 domain-containing protein</fullName>
    </recommendedName>
</protein>
<dbReference type="Proteomes" id="UP000019225">
    <property type="component" value="Chromosome"/>
</dbReference>
<dbReference type="AlphaFoldDB" id="W5WC45"/>
<evidence type="ECO:0000313" key="3">
    <source>
        <dbReference type="EMBL" id="AHH98106.1"/>
    </source>
</evidence>
<proteinExistence type="predicted"/>
<dbReference type="GO" id="GO:0004553">
    <property type="term" value="F:hydrolase activity, hydrolyzing O-glycosyl compounds"/>
    <property type="evidence" value="ECO:0007669"/>
    <property type="project" value="InterPro"/>
</dbReference>
<keyword evidence="1" id="KW-0732">Signal</keyword>
<evidence type="ECO:0000256" key="1">
    <source>
        <dbReference type="SAM" id="SignalP"/>
    </source>
</evidence>
<dbReference type="KEGG" id="kal:KALB_4744"/>
<dbReference type="Gene3D" id="2.60.120.200">
    <property type="match status" value="1"/>
</dbReference>
<dbReference type="STRING" id="1449976.KALB_4744"/>
<dbReference type="RefSeq" id="WP_081789944.1">
    <property type="nucleotide sequence ID" value="NZ_CP007155.1"/>
</dbReference>
<dbReference type="InterPro" id="IPR013320">
    <property type="entry name" value="ConA-like_dom_sf"/>
</dbReference>
<organism evidence="3 4">
    <name type="scientific">Kutzneria albida DSM 43870</name>
    <dbReference type="NCBI Taxonomy" id="1449976"/>
    <lineage>
        <taxon>Bacteria</taxon>
        <taxon>Bacillati</taxon>
        <taxon>Actinomycetota</taxon>
        <taxon>Actinomycetes</taxon>
        <taxon>Pseudonocardiales</taxon>
        <taxon>Pseudonocardiaceae</taxon>
        <taxon>Kutzneria</taxon>
    </lineage>
</organism>
<accession>W5WC45</accession>
<sequence>MHWSRTRAVVLGCALSTLATTATALPSAAAPRCGAFFDDFQYSSTADPAFSANGWQARGGSGGPGVPGATWSPDNIAFPDADGGKVLQLSVSTDGSAGGTTQAELSQGRRRFYEGTYASRIRFTDAPSEGADGDHVNETYFAISPLNGDYDPLYSELDFAEYLPNGGWGVGEATNYQTSYHTYRPDPLDLTHRAYNTQTRSMAGWHELVTQVAEGHVKYYIDGELTADHSLDPDGESVAPRQPMSLSYNTWLIDTEAHQGGRSTYTQQVAWTYYTRDEVVSPAEAADRAARYRAAGTHHEDTLDTGCRVAR</sequence>